<dbReference type="EMBL" id="JANSLM010000018">
    <property type="protein sequence ID" value="MDT8842498.1"/>
    <property type="molecule type" value="Genomic_DNA"/>
</dbReference>
<evidence type="ECO:0000256" key="2">
    <source>
        <dbReference type="SAM" id="SignalP"/>
    </source>
</evidence>
<dbReference type="Proteomes" id="UP001246473">
    <property type="component" value="Unassembled WGS sequence"/>
</dbReference>
<evidence type="ECO:0000256" key="1">
    <source>
        <dbReference type="SAM" id="MobiDB-lite"/>
    </source>
</evidence>
<protein>
    <submittedName>
        <fullName evidence="3">Uncharacterized protein</fullName>
    </submittedName>
</protein>
<dbReference type="AlphaFoldDB" id="A0AAP5QEV7"/>
<evidence type="ECO:0000313" key="4">
    <source>
        <dbReference type="Proteomes" id="UP001246473"/>
    </source>
</evidence>
<keyword evidence="2" id="KW-0732">Signal</keyword>
<feature type="signal peptide" evidence="2">
    <location>
        <begin position="1"/>
        <end position="21"/>
    </location>
</feature>
<name>A0AAP5QEV7_9BURK</name>
<feature type="compositionally biased region" description="Polar residues" evidence="1">
    <location>
        <begin position="23"/>
        <end position="36"/>
    </location>
</feature>
<reference evidence="3" key="1">
    <citation type="submission" date="2022-08" db="EMBL/GenBank/DDBJ databases">
        <authorList>
            <person name="Kim S.-J."/>
        </authorList>
    </citation>
    <scope>NUCLEOTIDE SEQUENCE</scope>
    <source>
        <strain evidence="3">KJ</strain>
    </source>
</reference>
<sequence>MKKLLVAVAIGMTLNTPVLHAATRNTSPPQAASSPQAEDPAEFDKNVAQWQEKMNEMQAQMDQLRKAQDPKERKPSNNDAGQRVMERSEELNVVQRACSRASARRNHRRSERE</sequence>
<feature type="chain" id="PRO_5043045477" evidence="2">
    <location>
        <begin position="22"/>
        <end position="113"/>
    </location>
</feature>
<accession>A0AAP5QEV7</accession>
<comment type="caution">
    <text evidence="3">The sequence shown here is derived from an EMBL/GenBank/DDBJ whole genome shotgun (WGS) entry which is preliminary data.</text>
</comment>
<organism evidence="3 4">
    <name type="scientific">Paraburkholderia fungorum</name>
    <dbReference type="NCBI Taxonomy" id="134537"/>
    <lineage>
        <taxon>Bacteria</taxon>
        <taxon>Pseudomonadati</taxon>
        <taxon>Pseudomonadota</taxon>
        <taxon>Betaproteobacteria</taxon>
        <taxon>Burkholderiales</taxon>
        <taxon>Burkholderiaceae</taxon>
        <taxon>Paraburkholderia</taxon>
    </lineage>
</organism>
<proteinExistence type="predicted"/>
<feature type="non-terminal residue" evidence="3">
    <location>
        <position position="113"/>
    </location>
</feature>
<feature type="compositionally biased region" description="Basic residues" evidence="1">
    <location>
        <begin position="102"/>
        <end position="113"/>
    </location>
</feature>
<feature type="compositionally biased region" description="Basic and acidic residues" evidence="1">
    <location>
        <begin position="63"/>
        <end position="76"/>
    </location>
</feature>
<evidence type="ECO:0000313" key="3">
    <source>
        <dbReference type="EMBL" id="MDT8842498.1"/>
    </source>
</evidence>
<gene>
    <name evidence="3" type="ORF">ParKJ_34245</name>
</gene>
<feature type="region of interest" description="Disordered" evidence="1">
    <location>
        <begin position="21"/>
        <end position="113"/>
    </location>
</feature>